<reference evidence="1" key="2">
    <citation type="submission" date="2022-08" db="EMBL/GenBank/DDBJ databases">
        <authorList>
            <person name="Iruegas-Bocardo F."/>
            <person name="Weisberg A.J."/>
            <person name="Riutta E.R."/>
            <person name="Kilday K."/>
            <person name="Bonkowski J.C."/>
            <person name="Creswell T."/>
            <person name="Daughtrey M.L."/>
            <person name="Rane K."/>
            <person name="Grunwald N.J."/>
            <person name="Chang J.H."/>
            <person name="Putnam M.L."/>
        </authorList>
    </citation>
    <scope>NUCLEOTIDE SEQUENCE</scope>
    <source>
        <strain evidence="1">22-338</strain>
    </source>
</reference>
<evidence type="ECO:0000313" key="1">
    <source>
        <dbReference type="EMBL" id="MDC8640539.1"/>
    </source>
</evidence>
<reference evidence="1" key="1">
    <citation type="journal article" date="2022" name="Phytopathology">
        <title>Whole genome sequencing-based tracing of a 2022 introduction and outbreak of Xanthomonas hortorum pv. pelargonii.</title>
        <authorList>
            <person name="Iruegas Bocardo F."/>
            <person name="Weisberg A.J."/>
            <person name="Riutta E.R."/>
            <person name="Kilday K.B."/>
            <person name="Bonkowski J.C."/>
            <person name="Creswell T.C."/>
            <person name="Daughtrey M."/>
            <person name="Rane K.K."/>
            <person name="Grunwald N.J."/>
            <person name="Chang J.H."/>
            <person name="Putnam M."/>
        </authorList>
    </citation>
    <scope>NUCLEOTIDE SEQUENCE</scope>
    <source>
        <strain evidence="1">22-338</strain>
    </source>
</reference>
<evidence type="ECO:0000313" key="2">
    <source>
        <dbReference type="Proteomes" id="UP001140230"/>
    </source>
</evidence>
<sequence length="67" mass="7401">FSVAERQLHGLLLNMRRVVSRIYGALFRGSLEAVLHGAGVHIRSLGVIRNIFRILGCDRSAVASLTR</sequence>
<dbReference type="Proteomes" id="UP001140230">
    <property type="component" value="Unassembled WGS sequence"/>
</dbReference>
<dbReference type="AlphaFoldDB" id="A0A9X4H7T7"/>
<proteinExistence type="predicted"/>
<protein>
    <submittedName>
        <fullName evidence="1">Uncharacterized protein</fullName>
    </submittedName>
</protein>
<gene>
    <name evidence="1" type="ORF">NY667_22760</name>
</gene>
<comment type="caution">
    <text evidence="1">The sequence shown here is derived from an EMBL/GenBank/DDBJ whole genome shotgun (WGS) entry which is preliminary data.</text>
</comment>
<dbReference type="RefSeq" id="WP_273664701.1">
    <property type="nucleotide sequence ID" value="NZ_JANWTP010000135.1"/>
</dbReference>
<organism evidence="1 2">
    <name type="scientific">Xanthomonas hortorum pv. hederae</name>
    <dbReference type="NCBI Taxonomy" id="453603"/>
    <lineage>
        <taxon>Bacteria</taxon>
        <taxon>Pseudomonadati</taxon>
        <taxon>Pseudomonadota</taxon>
        <taxon>Gammaproteobacteria</taxon>
        <taxon>Lysobacterales</taxon>
        <taxon>Lysobacteraceae</taxon>
        <taxon>Xanthomonas</taxon>
    </lineage>
</organism>
<name>A0A9X4H7T7_9XANT</name>
<dbReference type="EMBL" id="JANWTP010000135">
    <property type="protein sequence ID" value="MDC8640539.1"/>
    <property type="molecule type" value="Genomic_DNA"/>
</dbReference>
<accession>A0A9X4H7T7</accession>
<feature type="non-terminal residue" evidence="1">
    <location>
        <position position="1"/>
    </location>
</feature>